<dbReference type="AlphaFoldDB" id="A0A0F9IL58"/>
<dbReference type="EMBL" id="LAZR01020699">
    <property type="protein sequence ID" value="KKL87957.1"/>
    <property type="molecule type" value="Genomic_DNA"/>
</dbReference>
<comment type="caution">
    <text evidence="1">The sequence shown here is derived from an EMBL/GenBank/DDBJ whole genome shotgun (WGS) entry which is preliminary data.</text>
</comment>
<evidence type="ECO:0000313" key="1">
    <source>
        <dbReference type="EMBL" id="KKL87957.1"/>
    </source>
</evidence>
<proteinExistence type="predicted"/>
<accession>A0A0F9IL58</accession>
<name>A0A0F9IL58_9ZZZZ</name>
<reference evidence="1" key="1">
    <citation type="journal article" date="2015" name="Nature">
        <title>Complex archaea that bridge the gap between prokaryotes and eukaryotes.</title>
        <authorList>
            <person name="Spang A."/>
            <person name="Saw J.H."/>
            <person name="Jorgensen S.L."/>
            <person name="Zaremba-Niedzwiedzka K."/>
            <person name="Martijn J."/>
            <person name="Lind A.E."/>
            <person name="van Eijk R."/>
            <person name="Schleper C."/>
            <person name="Guy L."/>
            <person name="Ettema T.J."/>
        </authorList>
    </citation>
    <scope>NUCLEOTIDE SEQUENCE</scope>
</reference>
<organism evidence="1">
    <name type="scientific">marine sediment metagenome</name>
    <dbReference type="NCBI Taxonomy" id="412755"/>
    <lineage>
        <taxon>unclassified sequences</taxon>
        <taxon>metagenomes</taxon>
        <taxon>ecological metagenomes</taxon>
    </lineage>
</organism>
<sequence>MDRVIFRKWPNGDIIALLPDNVANPGMVDMYEHVGQHGEGMPGIVSSTSLATPEEYADLLKELKQIGYEPRIMQRLPSRQ</sequence>
<protein>
    <submittedName>
        <fullName evidence="1">Uncharacterized protein</fullName>
    </submittedName>
</protein>
<gene>
    <name evidence="1" type="ORF">LCGC14_1929600</name>
</gene>